<comment type="caution">
    <text evidence="1">The sequence shown here is derived from an EMBL/GenBank/DDBJ whole genome shotgun (WGS) entry which is preliminary data.</text>
</comment>
<evidence type="ECO:0000313" key="2">
    <source>
        <dbReference type="Proteomes" id="UP000248857"/>
    </source>
</evidence>
<dbReference type="Pfam" id="PF14384">
    <property type="entry name" value="BrnA_antitoxin"/>
    <property type="match status" value="1"/>
</dbReference>
<protein>
    <recommendedName>
        <fullName evidence="3">AT hook motif protein</fullName>
    </recommendedName>
</protein>
<sequence>MKLTVVCLLWWYLRCVVSKSELLVLDLQQNKNAKTMNQDSEFPFERARRVTPEEHQQFKEALSKQFGLQPRKRGRPAKEQDEKYEPISIRLHPKVLTWAKAEAQRRGIGYQTVINEVLLAQIG</sequence>
<gene>
    <name evidence="1" type="ORF">C1752_01801</name>
</gene>
<accession>A0A2W1JTW6</accession>
<evidence type="ECO:0000313" key="1">
    <source>
        <dbReference type="EMBL" id="PZD73992.1"/>
    </source>
</evidence>
<evidence type="ECO:0008006" key="3">
    <source>
        <dbReference type="Google" id="ProtNLM"/>
    </source>
</evidence>
<keyword evidence="2" id="KW-1185">Reference proteome</keyword>
<proteinExistence type="predicted"/>
<reference evidence="1 2" key="1">
    <citation type="journal article" date="2018" name="Sci. Rep.">
        <title>A novel species of the marine cyanobacterium Acaryochloris with a unique pigment content and lifestyle.</title>
        <authorList>
            <person name="Partensky F."/>
            <person name="Six C."/>
            <person name="Ratin M."/>
            <person name="Garczarek L."/>
            <person name="Vaulot D."/>
            <person name="Probert I."/>
            <person name="Calteau A."/>
            <person name="Gourvil P."/>
            <person name="Marie D."/>
            <person name="Grebert T."/>
            <person name="Bouchier C."/>
            <person name="Le Panse S."/>
            <person name="Gachenot M."/>
            <person name="Rodriguez F."/>
            <person name="Garrido J.L."/>
        </authorList>
    </citation>
    <scope>NUCLEOTIDE SEQUENCE [LARGE SCALE GENOMIC DNA]</scope>
    <source>
        <strain evidence="1 2">RCC1774</strain>
    </source>
</reference>
<dbReference type="AlphaFoldDB" id="A0A2W1JTW6"/>
<name>A0A2W1JTW6_9CYAN</name>
<organism evidence="1 2">
    <name type="scientific">Acaryochloris thomasi RCC1774</name>
    <dbReference type="NCBI Taxonomy" id="1764569"/>
    <lineage>
        <taxon>Bacteria</taxon>
        <taxon>Bacillati</taxon>
        <taxon>Cyanobacteriota</taxon>
        <taxon>Cyanophyceae</taxon>
        <taxon>Acaryochloridales</taxon>
        <taxon>Acaryochloridaceae</taxon>
        <taxon>Acaryochloris</taxon>
        <taxon>Acaryochloris thomasi</taxon>
    </lineage>
</organism>
<dbReference type="InterPro" id="IPR025528">
    <property type="entry name" value="BrnA_antitoxin"/>
</dbReference>
<dbReference type="EMBL" id="PQWO01000004">
    <property type="protein sequence ID" value="PZD73992.1"/>
    <property type="molecule type" value="Genomic_DNA"/>
</dbReference>
<dbReference type="Proteomes" id="UP000248857">
    <property type="component" value="Unassembled WGS sequence"/>
</dbReference>